<dbReference type="PANTHER" id="PTHR11360">
    <property type="entry name" value="MONOCARBOXYLATE TRANSPORTER"/>
    <property type="match status" value="1"/>
</dbReference>
<evidence type="ECO:0000313" key="3">
    <source>
        <dbReference type="Proteomes" id="UP000037035"/>
    </source>
</evidence>
<organism evidence="2 3">
    <name type="scientific">Puccinia sorghi</name>
    <dbReference type="NCBI Taxonomy" id="27349"/>
    <lineage>
        <taxon>Eukaryota</taxon>
        <taxon>Fungi</taxon>
        <taxon>Dikarya</taxon>
        <taxon>Basidiomycota</taxon>
        <taxon>Pucciniomycotina</taxon>
        <taxon>Pucciniomycetes</taxon>
        <taxon>Pucciniales</taxon>
        <taxon>Pucciniaceae</taxon>
        <taxon>Puccinia</taxon>
    </lineage>
</organism>
<proteinExistence type="predicted"/>
<dbReference type="InterPro" id="IPR036259">
    <property type="entry name" value="MFS_trans_sf"/>
</dbReference>
<keyword evidence="1" id="KW-0812">Transmembrane</keyword>
<sequence>MEPSYIVTSHDSSTFHYPPTVEHATISSRPKTLALDTLDTFDIKNNSRVDLDLHSAVKERERNLAPIDGGFLAWRFIFLAFLVEGFVWGIPLSFGVFLDFDPYSQMSSTMAAIIGQQFPALIFVNFHHQFINQLALFSYIISVIRLTFFFWGDFTGTLCTGILYCIGSFVMSLMNNFPKSAVYFPTIGTLVCSGSFLAASYSTNAWQLLLCQGIVYGIGGVSEPCSAFTLQVYLKWLDSVRLENYAISYPALFFLAEWWVVKRGLAGSIMFAGELHIRVRVDHSTCSRLGVEEIWNPCDSAWSWGGISDWHGSNITFLSWASPRVCQTPCTPRYNQKIFQETNLLGIPFIECDAEVYVEKKQLLQSFDISNGLKFKDHILSRHFTCPPTPLRLVTDIIILQTIFKSLRAIPHLKTGSPGGIVLGLFAGSSTIGQIVTGALSDHYDLNWIIGLTSVASSVSIFVLWGYSEGFLMLAAFAVVYGISAGGFSCLWQRFAMIIAPSEPNASGLVVYFATSRGIANVLTGPIAGALLQSSSSTKAGYKSLVYYSGSLMVLCTVGVFTRGLYRIMKH</sequence>
<dbReference type="VEuPathDB" id="FungiDB:VP01_636g2"/>
<dbReference type="EMBL" id="LAVV01011685">
    <property type="protein sequence ID" value="KNZ47478.1"/>
    <property type="molecule type" value="Genomic_DNA"/>
</dbReference>
<name>A0A0L6UG11_9BASI</name>
<feature type="transmembrane region" description="Helical" evidence="1">
    <location>
        <begin position="545"/>
        <end position="566"/>
    </location>
</feature>
<feature type="transmembrane region" description="Helical" evidence="1">
    <location>
        <begin position="509"/>
        <end position="533"/>
    </location>
</feature>
<feature type="transmembrane region" description="Helical" evidence="1">
    <location>
        <begin position="181"/>
        <end position="201"/>
    </location>
</feature>
<dbReference type="Proteomes" id="UP000037035">
    <property type="component" value="Unassembled WGS sequence"/>
</dbReference>
<dbReference type="InterPro" id="IPR050327">
    <property type="entry name" value="Proton-linked_MCT"/>
</dbReference>
<feature type="transmembrane region" description="Helical" evidence="1">
    <location>
        <begin position="446"/>
        <end position="465"/>
    </location>
</feature>
<feature type="transmembrane region" description="Helical" evidence="1">
    <location>
        <begin position="72"/>
        <end position="97"/>
    </location>
</feature>
<keyword evidence="3" id="KW-1185">Reference proteome</keyword>
<evidence type="ECO:0000313" key="2">
    <source>
        <dbReference type="EMBL" id="KNZ47478.1"/>
    </source>
</evidence>
<evidence type="ECO:0008006" key="4">
    <source>
        <dbReference type="Google" id="ProtNLM"/>
    </source>
</evidence>
<feature type="transmembrane region" description="Helical" evidence="1">
    <location>
        <begin position="154"/>
        <end position="174"/>
    </location>
</feature>
<keyword evidence="1" id="KW-1133">Transmembrane helix</keyword>
<gene>
    <name evidence="2" type="ORF">VP01_636g2</name>
</gene>
<feature type="transmembrane region" description="Helical" evidence="1">
    <location>
        <begin position="103"/>
        <end position="123"/>
    </location>
</feature>
<protein>
    <recommendedName>
        <fullName evidence="4">Major facilitator superfamily (MFS) profile domain-containing protein</fullName>
    </recommendedName>
</protein>
<dbReference type="AlphaFoldDB" id="A0A0L6UG11"/>
<keyword evidence="1" id="KW-0472">Membrane</keyword>
<dbReference type="Gene3D" id="1.20.1250.20">
    <property type="entry name" value="MFS general substrate transporter like domains"/>
    <property type="match status" value="1"/>
</dbReference>
<comment type="caution">
    <text evidence="2">The sequence shown here is derived from an EMBL/GenBank/DDBJ whole genome shotgun (WGS) entry which is preliminary data.</text>
</comment>
<accession>A0A0L6UG11</accession>
<dbReference type="SUPFAM" id="SSF103473">
    <property type="entry name" value="MFS general substrate transporter"/>
    <property type="match status" value="1"/>
</dbReference>
<evidence type="ECO:0000256" key="1">
    <source>
        <dbReference type="SAM" id="Phobius"/>
    </source>
</evidence>
<dbReference type="PANTHER" id="PTHR11360:SF287">
    <property type="entry name" value="MFS MONOCARBOXYLATE TRANSPORTER"/>
    <property type="match status" value="1"/>
</dbReference>
<reference evidence="2 3" key="1">
    <citation type="submission" date="2015-08" db="EMBL/GenBank/DDBJ databases">
        <title>Next Generation Sequencing and Analysis of the Genome of Puccinia sorghi L Schw, the Causal Agent of Maize Common Rust.</title>
        <authorList>
            <person name="Rochi L."/>
            <person name="Burguener G."/>
            <person name="Darino M."/>
            <person name="Turjanski A."/>
            <person name="Kreff E."/>
            <person name="Dieguez M.J."/>
            <person name="Sacco F."/>
        </authorList>
    </citation>
    <scope>NUCLEOTIDE SEQUENCE [LARGE SCALE GENOMIC DNA]</scope>
    <source>
        <strain evidence="2 3">RO10H11247</strain>
    </source>
</reference>
<dbReference type="STRING" id="27349.A0A0L6UG11"/>
<dbReference type="OrthoDB" id="2213137at2759"/>
<feature type="transmembrane region" description="Helical" evidence="1">
    <location>
        <begin position="471"/>
        <end position="497"/>
    </location>
</feature>